<evidence type="ECO:0000256" key="2">
    <source>
        <dbReference type="ARBA" id="ARBA00022630"/>
    </source>
</evidence>
<evidence type="ECO:0000256" key="4">
    <source>
        <dbReference type="ARBA" id="ARBA00038054"/>
    </source>
</evidence>
<dbReference type="InterPro" id="IPR002563">
    <property type="entry name" value="Flavin_Rdtase-like_dom"/>
</dbReference>
<evidence type="ECO:0000256" key="3">
    <source>
        <dbReference type="ARBA" id="ARBA00022643"/>
    </source>
</evidence>
<dbReference type="SMART" id="SM00903">
    <property type="entry name" value="Flavin_Reduct"/>
    <property type="match status" value="1"/>
</dbReference>
<comment type="similarity">
    <text evidence="4">Belongs to the flavoredoxin family.</text>
</comment>
<organism evidence="5 6">
    <name type="scientific">Tardiphaga robiniae</name>
    <dbReference type="NCBI Taxonomy" id="943830"/>
    <lineage>
        <taxon>Bacteria</taxon>
        <taxon>Pseudomonadati</taxon>
        <taxon>Pseudomonadota</taxon>
        <taxon>Alphaproteobacteria</taxon>
        <taxon>Hyphomicrobiales</taxon>
        <taxon>Nitrobacteraceae</taxon>
        <taxon>Tardiphaga</taxon>
    </lineage>
</organism>
<evidence type="ECO:0000313" key="5">
    <source>
        <dbReference type="EMBL" id="QND73477.1"/>
    </source>
</evidence>
<evidence type="ECO:0000256" key="1">
    <source>
        <dbReference type="ARBA" id="ARBA00001917"/>
    </source>
</evidence>
<dbReference type="Gene3D" id="2.30.110.10">
    <property type="entry name" value="Electron Transport, Fmn-binding Protein, Chain A"/>
    <property type="match status" value="1"/>
</dbReference>
<dbReference type="EMBL" id="CP050292">
    <property type="protein sequence ID" value="QND73477.1"/>
    <property type="molecule type" value="Genomic_DNA"/>
</dbReference>
<dbReference type="GO" id="GO:0016646">
    <property type="term" value="F:oxidoreductase activity, acting on the CH-NH group of donors, NAD or NADP as acceptor"/>
    <property type="evidence" value="ECO:0007669"/>
    <property type="project" value="UniProtKB-ARBA"/>
</dbReference>
<dbReference type="Pfam" id="PF01613">
    <property type="entry name" value="Flavin_Reduct"/>
    <property type="match status" value="1"/>
</dbReference>
<dbReference type="Proteomes" id="UP000515291">
    <property type="component" value="Chromosome"/>
</dbReference>
<name>A0A7G6U395_9BRAD</name>
<comment type="cofactor">
    <cofactor evidence="1">
        <name>FMN</name>
        <dbReference type="ChEBI" id="CHEBI:58210"/>
    </cofactor>
</comment>
<dbReference type="KEGG" id="trb:HB776_21395"/>
<protein>
    <submittedName>
        <fullName evidence="5">Flavin reductase family protein</fullName>
    </submittedName>
</protein>
<dbReference type="PANTHER" id="PTHR33798:SF5">
    <property type="entry name" value="FLAVIN REDUCTASE LIKE DOMAIN-CONTAINING PROTEIN"/>
    <property type="match status" value="1"/>
</dbReference>
<keyword evidence="3" id="KW-0288">FMN</keyword>
<dbReference type="PANTHER" id="PTHR33798">
    <property type="entry name" value="FLAVOPROTEIN OXYGENASE"/>
    <property type="match status" value="1"/>
</dbReference>
<sequence>MTIHFDFAKLSAPERYKLLCGLVVPRPIALITTISEAGVVNAAPFSFFNVFSEKPPLVVVGLQARPDLSVKDTTRNVRANGLFVINMVDEALANDMVDCSISFPSDIGELDALQLPMTAGINVPVPHLAKAPAALECRKVTMMNFGAERDLLVGEVLGIQVRDGVVDPVTLRTDYDHYLPVARIAGTMYARMQDRFEIKPDSLDTWQLRNPR</sequence>
<reference evidence="6" key="1">
    <citation type="journal article" date="2020" name="Mol. Plant Microbe">
        <title>Rhizobial microsymbionts of the narrowly endemic Oxytropis species growing in Kamchatka are characterized by significant genetic diversity and possess a set of genes that are associated with T3SS and T6SS secretion systems and can affect the development of symbiosis.</title>
        <authorList>
            <person name="Safronova V."/>
            <person name="Guro P."/>
            <person name="Sazanova A."/>
            <person name="Kuznetsova I."/>
            <person name="Belimov A."/>
            <person name="Yakubov V."/>
            <person name="Chirak E."/>
            <person name="Afonin A."/>
            <person name="Gogolev Y."/>
            <person name="Andronov E."/>
            <person name="Tikhonovich I."/>
        </authorList>
    </citation>
    <scope>NUCLEOTIDE SEQUENCE [LARGE SCALE GENOMIC DNA]</scope>
    <source>
        <strain evidence="6">581</strain>
    </source>
</reference>
<accession>A0A7G6U395</accession>
<gene>
    <name evidence="5" type="ORF">HB776_21395</name>
</gene>
<dbReference type="InterPro" id="IPR012349">
    <property type="entry name" value="Split_barrel_FMN-bd"/>
</dbReference>
<dbReference type="SUPFAM" id="SSF50475">
    <property type="entry name" value="FMN-binding split barrel"/>
    <property type="match status" value="1"/>
</dbReference>
<dbReference type="AlphaFoldDB" id="A0A7G6U395"/>
<evidence type="ECO:0000313" key="6">
    <source>
        <dbReference type="Proteomes" id="UP000515291"/>
    </source>
</evidence>
<dbReference type="RefSeq" id="WP_120287366.1">
    <property type="nucleotide sequence ID" value="NZ_CP050292.1"/>
</dbReference>
<dbReference type="GO" id="GO:0010181">
    <property type="term" value="F:FMN binding"/>
    <property type="evidence" value="ECO:0007669"/>
    <property type="project" value="InterPro"/>
</dbReference>
<keyword evidence="2" id="KW-0285">Flavoprotein</keyword>
<proteinExistence type="inferred from homology"/>